<feature type="transmembrane region" description="Helical" evidence="13">
    <location>
        <begin position="940"/>
        <end position="958"/>
    </location>
</feature>
<evidence type="ECO:0000256" key="1">
    <source>
        <dbReference type="ARBA" id="ARBA00004127"/>
    </source>
</evidence>
<gene>
    <name evidence="16" type="ORF">CAN33_0056055</name>
</gene>
<dbReference type="EMBL" id="NKJJ02000008">
    <property type="protein sequence ID" value="TPR10355.1"/>
    <property type="molecule type" value="Genomic_DNA"/>
</dbReference>
<dbReference type="GO" id="GO:0012505">
    <property type="term" value="C:endomembrane system"/>
    <property type="evidence" value="ECO:0007669"/>
    <property type="project" value="UniProtKB-SubCell"/>
</dbReference>
<feature type="transmembrane region" description="Helical" evidence="13">
    <location>
        <begin position="903"/>
        <end position="928"/>
    </location>
</feature>
<evidence type="ECO:0000256" key="12">
    <source>
        <dbReference type="SAM" id="MobiDB-lite"/>
    </source>
</evidence>
<dbReference type="FunFam" id="1.20.1720.10:FF:000013">
    <property type="entry name" value="Related to multidrug resistance proteins"/>
    <property type="match status" value="1"/>
</dbReference>
<evidence type="ECO:0000256" key="6">
    <source>
        <dbReference type="ARBA" id="ARBA00022989"/>
    </source>
</evidence>
<comment type="similarity">
    <text evidence="2">Belongs to the major facilitator superfamily.</text>
</comment>
<dbReference type="GO" id="GO:0046943">
    <property type="term" value="F:carboxylic acid transmembrane transporter activity"/>
    <property type="evidence" value="ECO:0007669"/>
    <property type="project" value="UniProtKB-ARBA"/>
</dbReference>
<dbReference type="SUPFAM" id="SSF103473">
    <property type="entry name" value="MFS general substrate transporter"/>
    <property type="match status" value="1"/>
</dbReference>
<feature type="transmembrane region" description="Helical" evidence="13">
    <location>
        <begin position="1256"/>
        <end position="1281"/>
    </location>
</feature>
<feature type="transmembrane region" description="Helical" evidence="13">
    <location>
        <begin position="1231"/>
        <end position="1250"/>
    </location>
</feature>
<evidence type="ECO:0000256" key="7">
    <source>
        <dbReference type="ARBA" id="ARBA00023015"/>
    </source>
</evidence>
<keyword evidence="6 13" id="KW-1133">Transmembrane helix</keyword>
<dbReference type="SMART" id="SM00066">
    <property type="entry name" value="GAL4"/>
    <property type="match status" value="2"/>
</dbReference>
<dbReference type="InterPro" id="IPR007219">
    <property type="entry name" value="XnlR_reg_dom"/>
</dbReference>
<feature type="transmembrane region" description="Helical" evidence="13">
    <location>
        <begin position="1029"/>
        <end position="1050"/>
    </location>
</feature>
<evidence type="ECO:0000256" key="13">
    <source>
        <dbReference type="SAM" id="Phobius"/>
    </source>
</evidence>
<feature type="compositionally biased region" description="Polar residues" evidence="12">
    <location>
        <begin position="1"/>
        <end position="14"/>
    </location>
</feature>
<keyword evidence="16" id="KW-0223">Dioxygenase</keyword>
<feature type="compositionally biased region" description="Basic and acidic residues" evidence="12">
    <location>
        <begin position="864"/>
        <end position="877"/>
    </location>
</feature>
<dbReference type="VEuPathDB" id="FungiDB:M747DRAFT_269985"/>
<dbReference type="PANTHER" id="PTHR23501:SF189">
    <property type="entry name" value="DRUG TRANSPORTER, PUTATIVE (AFU_ORTHOLOGUE AFUA_4G03920)-RELATED"/>
    <property type="match status" value="1"/>
</dbReference>
<dbReference type="InterPro" id="IPR036259">
    <property type="entry name" value="MFS_trans_sf"/>
</dbReference>
<dbReference type="VEuPathDB" id="FungiDB:An16g00050"/>
<dbReference type="Proteomes" id="UP000197666">
    <property type="component" value="Unassembled WGS sequence"/>
</dbReference>
<dbReference type="CDD" id="cd00067">
    <property type="entry name" value="GAL4"/>
    <property type="match status" value="2"/>
</dbReference>
<evidence type="ECO:0000256" key="9">
    <source>
        <dbReference type="ARBA" id="ARBA00023136"/>
    </source>
</evidence>
<dbReference type="GO" id="GO:0051213">
    <property type="term" value="F:dioxygenase activity"/>
    <property type="evidence" value="ECO:0007669"/>
    <property type="project" value="UniProtKB-KW"/>
</dbReference>
<evidence type="ECO:0000256" key="5">
    <source>
        <dbReference type="ARBA" id="ARBA00022723"/>
    </source>
</evidence>
<protein>
    <submittedName>
        <fullName evidence="16">Non-heme dioxygenase in morphine synthesis N-terminal family protein</fullName>
    </submittedName>
</protein>
<dbReference type="GO" id="GO:0000981">
    <property type="term" value="F:DNA-binding transcription factor activity, RNA polymerase II-specific"/>
    <property type="evidence" value="ECO:0007669"/>
    <property type="project" value="InterPro"/>
</dbReference>
<feature type="region of interest" description="Disordered" evidence="12">
    <location>
        <begin position="861"/>
        <end position="887"/>
    </location>
</feature>
<evidence type="ECO:0000256" key="3">
    <source>
        <dbReference type="ARBA" id="ARBA00022448"/>
    </source>
</evidence>
<feature type="transmembrane region" description="Helical" evidence="13">
    <location>
        <begin position="994"/>
        <end position="1017"/>
    </location>
</feature>
<dbReference type="VEuPathDB" id="FungiDB:M747DRAFT_269984"/>
<keyword evidence="10" id="KW-0804">Transcription</keyword>
<keyword evidence="11" id="KW-0539">Nucleus</keyword>
<evidence type="ECO:0000313" key="16">
    <source>
        <dbReference type="EMBL" id="TPR10355.1"/>
    </source>
</evidence>
<dbReference type="InterPro" id="IPR036864">
    <property type="entry name" value="Zn2-C6_fun-type_DNA-bd_sf"/>
</dbReference>
<keyword evidence="5" id="KW-0479">Metal-binding</keyword>
<dbReference type="GO" id="GO:0003677">
    <property type="term" value="F:DNA binding"/>
    <property type="evidence" value="ECO:0007669"/>
    <property type="project" value="UniProtKB-KW"/>
</dbReference>
<feature type="transmembrane region" description="Helical" evidence="13">
    <location>
        <begin position="1302"/>
        <end position="1320"/>
    </location>
</feature>
<feature type="transmembrane region" description="Helical" evidence="13">
    <location>
        <begin position="1198"/>
        <end position="1224"/>
    </location>
</feature>
<proteinExistence type="inferred from homology"/>
<dbReference type="VEuPathDB" id="FungiDB:ASPNIDRAFT2_1217315"/>
<dbReference type="GO" id="GO:0006351">
    <property type="term" value="P:DNA-templated transcription"/>
    <property type="evidence" value="ECO:0007669"/>
    <property type="project" value="InterPro"/>
</dbReference>
<dbReference type="SUPFAM" id="SSF57701">
    <property type="entry name" value="Zn2/Cys6 DNA-binding domain"/>
    <property type="match status" value="2"/>
</dbReference>
<dbReference type="Gene3D" id="4.10.240.10">
    <property type="entry name" value="Zn(2)-C6 fungal-type DNA-binding domain"/>
    <property type="match status" value="2"/>
</dbReference>
<sequence length="1437" mass="157053">MQLNETSDPVSDTSVRVMPEPSQKRKRAKTGCLTCRARKVKCDETRPRCNHCRNLGVECRWPEPATKRFCRISTPPSCNTQGPQSIATGGPRLSACFPCRYARSKCSKDRPTCARCRSHGHECKYPEPQGSHALTSSAQSWMRRLQTAEMGNSAELSRPEILTSLTSSPEPESAPTHPEITDDQRPEMPAGDASPPETSDRLDDVVSALCESQSSPTQAAAGAVVTLSPRRSFLPSQDSIERLAVAFFRHVHVYRANAFLHRDQTLMAIRDGTFCVPVVLALCAVGARFTSPPQPDDVVISWATEAANWVTTATEVSRDHVVVALLLAIYMQQAGRFAQSHLWSAIANTHAVSLGLHRESAPGTSSFVESERDRRLFFACYAISRFISNGAPESIQCPASRIKLRLPCDGFNYRLDVSIETPYATLEADEPEPPGPNGMQRNVGAMGFWVRLVSVRMKIKRYFHSMTEDREERHAHQQPSAIGTTLAPWGASSPFVVCLAQLASLSESLPPRLQLSPELVLRQHDAPVLGQIVMFYLWWNECHLELYSIALHGYPQSLDSTVMSTAPAGWIDQARHNCLRHAQAITDILDLVDREMPRQPLTISDHTIAHVVYLSVRVQLELLMPTLKDSGMRLELKKRFDIMLGFVERTSKYFHQVSLVLHEMRRMLAGHELASGTFEGEDALSQTASLPWFCRQKALDSRRAAEQAGISAAHFEANLAELLPDCIPLGTMSWIRGYDVNDPCRLPETAESSWDILPNLWMGAPPTGQSTNNPVTAMSDFSSLGIFNTWGRIDPNGTPAEENGLKGDHEQAVPLETMASDRKSTTVITAPGNCDSLGIHPHPSPTDYDVTVVLGPVASTYDKSSSDEKHADGDNHMQGRHSVTNGTGKELQTQTNLLPMKQLLVVFSGLSVAMLCSMLNQTIVATALPTLGAVFNQADIVSWVGTAYLLTCTACQPLYGRLTDIFGRKLILLGSLFLFLIGSVISGVSRGMTMLIIARAVAGIGGGGIVTVVSIVVSDVVSLQDRGKYQGIIGIVVAAGTALGPLIGGLFTEKVSWRWCFYISVPLSGVAMVVVAFALPLRKVEGHALEKIKQIDGWGCLISFSASIAILLPISWAGTQYSWASAAVLAPLLLGVALIGVFLFVEFKVARLPLIPLHMFKSSHVSICILTSFLTGFMTFVNLYYLPQFYQVARGDSALRSGILILPLILSQIVTSFTSGFLVSKYSCYRINLIVGYALWTIASGLFTMVTPSTSAAVLVVFQLLTGLGSGQTLQTTLVAIQAAVKREEMAVITGARNYLRMMGSTLAVAASAAIVNNIVRTKLEAINFPRSIISEIIADPTKIASMSLSAAQKTDALNAYAHGVQVTYYMMTALAGIQFFLCVVFVKDYTLKRDDDQQQKEAARAWLMQKKNKRAGGNHNAEPSPAEARQHVEDKV</sequence>
<feature type="region of interest" description="Disordered" evidence="12">
    <location>
        <begin position="165"/>
        <end position="201"/>
    </location>
</feature>
<feature type="transmembrane region" description="Helical" evidence="13">
    <location>
        <begin position="970"/>
        <end position="988"/>
    </location>
</feature>
<evidence type="ECO:0000256" key="10">
    <source>
        <dbReference type="ARBA" id="ARBA00023163"/>
    </source>
</evidence>
<comment type="subcellular location">
    <subcellularLocation>
        <location evidence="1">Endomembrane system</location>
        <topology evidence="1">Multi-pass membrane protein</topology>
    </subcellularLocation>
</comment>
<keyword evidence="8" id="KW-0238">DNA-binding</keyword>
<dbReference type="Pfam" id="PF00172">
    <property type="entry name" value="Zn_clus"/>
    <property type="match status" value="2"/>
</dbReference>
<dbReference type="PANTHER" id="PTHR23501">
    <property type="entry name" value="MAJOR FACILITATOR SUPERFAMILY"/>
    <property type="match status" value="1"/>
</dbReference>
<dbReference type="PRINTS" id="PR01036">
    <property type="entry name" value="TCRTETB"/>
</dbReference>
<dbReference type="PROSITE" id="PS00463">
    <property type="entry name" value="ZN2_CY6_FUNGAL_1"/>
    <property type="match status" value="2"/>
</dbReference>
<dbReference type="GO" id="GO:0005886">
    <property type="term" value="C:plasma membrane"/>
    <property type="evidence" value="ECO:0007669"/>
    <property type="project" value="TreeGrafter"/>
</dbReference>
<keyword evidence="16" id="KW-0560">Oxidoreductase</keyword>
<dbReference type="PROSITE" id="PS50048">
    <property type="entry name" value="ZN2_CY6_FUNGAL_2"/>
    <property type="match status" value="2"/>
</dbReference>
<dbReference type="VEuPathDB" id="FungiDB:ASPNIDRAFT2_1115367"/>
<feature type="domain" description="Zn(2)-C6 fungal-type" evidence="14">
    <location>
        <begin position="31"/>
        <end position="61"/>
    </location>
</feature>
<dbReference type="VEuPathDB" id="FungiDB:An16g00040"/>
<feature type="transmembrane region" description="Helical" evidence="13">
    <location>
        <begin position="1056"/>
        <end position="1078"/>
    </location>
</feature>
<keyword evidence="7" id="KW-0805">Transcription regulation</keyword>
<dbReference type="Gene3D" id="1.20.1720.10">
    <property type="entry name" value="Multidrug resistance protein D"/>
    <property type="match status" value="1"/>
</dbReference>
<feature type="transmembrane region" description="Helical" evidence="13">
    <location>
        <begin position="1165"/>
        <end position="1186"/>
    </location>
</feature>
<feature type="domain" description="Major facilitator superfamily (MFS) profile" evidence="15">
    <location>
        <begin position="906"/>
        <end position="1391"/>
    </location>
</feature>
<dbReference type="CDD" id="cd12148">
    <property type="entry name" value="fungal_TF_MHR"/>
    <property type="match status" value="1"/>
</dbReference>
<name>A0A505IPC9_ASPNG</name>
<evidence type="ECO:0000259" key="15">
    <source>
        <dbReference type="PROSITE" id="PS50850"/>
    </source>
</evidence>
<dbReference type="PROSITE" id="PS50850">
    <property type="entry name" value="MFS"/>
    <property type="match status" value="1"/>
</dbReference>
<dbReference type="Gene3D" id="1.20.1250.20">
    <property type="entry name" value="MFS general substrate transporter like domains"/>
    <property type="match status" value="1"/>
</dbReference>
<feature type="region of interest" description="Disordered" evidence="12">
    <location>
        <begin position="1"/>
        <end position="23"/>
    </location>
</feature>
<dbReference type="Pfam" id="PF07690">
    <property type="entry name" value="MFS_1"/>
    <property type="match status" value="1"/>
</dbReference>
<feature type="transmembrane region" description="Helical" evidence="13">
    <location>
        <begin position="1367"/>
        <end position="1387"/>
    </location>
</feature>
<feature type="domain" description="Zn(2)-C6 fungal-type" evidence="14">
    <location>
        <begin position="95"/>
        <end position="125"/>
    </location>
</feature>
<keyword evidence="3" id="KW-0813">Transport</keyword>
<reference evidence="17" key="1">
    <citation type="submission" date="2018-10" db="EMBL/GenBank/DDBJ databases">
        <title>FDA dAtabase for Regulatory Grade micrObial Sequences (FDA-ARGOS): Supporting development and validation of Infectious Disease Dx tests.</title>
        <authorList>
            <person name="Kerrigan L."/>
            <person name="Tallon L."/>
            <person name="Sadzewicz L."/>
            <person name="Sengamalay N."/>
            <person name="Ott S."/>
            <person name="Godinez A."/>
            <person name="Nagaraj S."/>
            <person name="Vavikolanu K."/>
            <person name="Nadendla S."/>
            <person name="George J."/>
            <person name="Sichtig H."/>
        </authorList>
    </citation>
    <scope>NUCLEOTIDE SEQUENCE [LARGE SCALE GENOMIC DNA]</scope>
    <source>
        <strain evidence="17">FDAARGOS_311</strain>
    </source>
</reference>
<evidence type="ECO:0000313" key="17">
    <source>
        <dbReference type="Proteomes" id="UP000197666"/>
    </source>
</evidence>
<organism evidence="16 17">
    <name type="scientific">Aspergillus niger</name>
    <dbReference type="NCBI Taxonomy" id="5061"/>
    <lineage>
        <taxon>Eukaryota</taxon>
        <taxon>Fungi</taxon>
        <taxon>Dikarya</taxon>
        <taxon>Ascomycota</taxon>
        <taxon>Pezizomycotina</taxon>
        <taxon>Eurotiomycetes</taxon>
        <taxon>Eurotiomycetidae</taxon>
        <taxon>Eurotiales</taxon>
        <taxon>Aspergillaceae</taxon>
        <taxon>Aspergillus</taxon>
        <taxon>Aspergillus subgen. Circumdati</taxon>
    </lineage>
</organism>
<comment type="caution">
    <text evidence="16">The sequence shown here is derived from an EMBL/GenBank/DDBJ whole genome shotgun (WGS) entry which is preliminary data.</text>
</comment>
<evidence type="ECO:0000256" key="8">
    <source>
        <dbReference type="ARBA" id="ARBA00023125"/>
    </source>
</evidence>
<dbReference type="Pfam" id="PF04082">
    <property type="entry name" value="Fungal_trans"/>
    <property type="match status" value="1"/>
</dbReference>
<dbReference type="GO" id="GO:0008270">
    <property type="term" value="F:zinc ion binding"/>
    <property type="evidence" value="ECO:0007669"/>
    <property type="project" value="InterPro"/>
</dbReference>
<dbReference type="InterPro" id="IPR011701">
    <property type="entry name" value="MFS"/>
</dbReference>
<keyword evidence="9 13" id="KW-0472">Membrane</keyword>
<evidence type="ECO:0000256" key="4">
    <source>
        <dbReference type="ARBA" id="ARBA00022692"/>
    </source>
</evidence>
<feature type="transmembrane region" description="Helical" evidence="13">
    <location>
        <begin position="1123"/>
        <end position="1145"/>
    </location>
</feature>
<dbReference type="InterPro" id="IPR001138">
    <property type="entry name" value="Zn2Cys6_DnaBD"/>
</dbReference>
<dbReference type="CDD" id="cd17502">
    <property type="entry name" value="MFS_Azr1_MDR_like"/>
    <property type="match status" value="1"/>
</dbReference>
<evidence type="ECO:0000259" key="14">
    <source>
        <dbReference type="PROSITE" id="PS50048"/>
    </source>
</evidence>
<dbReference type="VEuPathDB" id="FungiDB:ATCC64974_71570"/>
<keyword evidence="4 13" id="KW-0812">Transmembrane</keyword>
<dbReference type="VEuPathDB" id="FungiDB:ATCC64974_71580"/>
<evidence type="ECO:0000256" key="2">
    <source>
        <dbReference type="ARBA" id="ARBA00008335"/>
    </source>
</evidence>
<dbReference type="InterPro" id="IPR020846">
    <property type="entry name" value="MFS_dom"/>
</dbReference>
<accession>A0A505IPC9</accession>
<evidence type="ECO:0000256" key="11">
    <source>
        <dbReference type="ARBA" id="ARBA00023242"/>
    </source>
</evidence>
<feature type="region of interest" description="Disordered" evidence="12">
    <location>
        <begin position="1410"/>
        <end position="1437"/>
    </location>
</feature>
<dbReference type="GO" id="GO:0009893">
    <property type="term" value="P:positive regulation of metabolic process"/>
    <property type="evidence" value="ECO:0007669"/>
    <property type="project" value="UniProtKB-ARBA"/>
</dbReference>